<dbReference type="Proteomes" id="UP001156691">
    <property type="component" value="Unassembled WGS sequence"/>
</dbReference>
<evidence type="ECO:0000256" key="3">
    <source>
        <dbReference type="ARBA" id="ARBA00022801"/>
    </source>
</evidence>
<dbReference type="Pfam" id="PF06441">
    <property type="entry name" value="EHN"/>
    <property type="match status" value="1"/>
</dbReference>
<dbReference type="InterPro" id="IPR029058">
    <property type="entry name" value="AB_hydrolase_fold"/>
</dbReference>
<dbReference type="PANTHER" id="PTHR21661:SF35">
    <property type="entry name" value="EPOXIDE HYDROLASE"/>
    <property type="match status" value="1"/>
</dbReference>
<proteinExistence type="inferred from homology"/>
<feature type="domain" description="Epoxide hydrolase N-terminal" evidence="4">
    <location>
        <begin position="4"/>
        <end position="109"/>
    </location>
</feature>
<evidence type="ECO:0000313" key="5">
    <source>
        <dbReference type="EMBL" id="GLQ57126.1"/>
    </source>
</evidence>
<keyword evidence="3 5" id="KW-0378">Hydrolase</keyword>
<dbReference type="PANTHER" id="PTHR21661">
    <property type="entry name" value="EPOXIDE HYDROLASE 1-RELATED"/>
    <property type="match status" value="1"/>
</dbReference>
<protein>
    <submittedName>
        <fullName evidence="5">Hydrolase</fullName>
    </submittedName>
</protein>
<keyword evidence="2" id="KW-0058">Aromatic hydrocarbons catabolism</keyword>
<dbReference type="GO" id="GO:0016787">
    <property type="term" value="F:hydrolase activity"/>
    <property type="evidence" value="ECO:0007669"/>
    <property type="project" value="UniProtKB-KW"/>
</dbReference>
<dbReference type="PRINTS" id="PR00412">
    <property type="entry name" value="EPOXHYDRLASE"/>
</dbReference>
<dbReference type="EMBL" id="BSNS01000022">
    <property type="protein sequence ID" value="GLQ57126.1"/>
    <property type="molecule type" value="Genomic_DNA"/>
</dbReference>
<dbReference type="Gene3D" id="3.40.50.1820">
    <property type="entry name" value="alpha/beta hydrolase"/>
    <property type="match status" value="1"/>
</dbReference>
<name>A0ABQ5WAN0_9HYPH</name>
<gene>
    <name evidence="5" type="ORF">GCM10010862_43850</name>
</gene>
<dbReference type="PIRSF" id="PIRSF001112">
    <property type="entry name" value="Epoxide_hydrolase"/>
    <property type="match status" value="1"/>
</dbReference>
<sequence>MTMITPFTIDVSDADLDDLRTRLDSVRWARPDPAGDWSRGVPRDYIEALARYWVQGFDWRKHEAALNRFAQFTTEVDGQPFHFVHVRSPHENALPLVLCHGWPGSFVEFQRLIGPLTDPVAFGGDAVDAFDVIVPSLPGFGYSTPLTSPGWDLARTTSAYAEIMARLGYSKYGAHGSDIGAGIAGHLASFHPDRVVGVHVASDRGTLNAVGTYLPMPEDLTDEEKAELEAIKAADRDGDGYARQQGTKPQTLAYGLGDSPAGQLAWIVEKFKEWTNPAKVLPEEAVDRDQLLTNIALYWFTNSAGSSAQFYWESTHSIGGWTAPSDVPTGWAVFNTHPLMRRTMDPQHEKQHWSEFAQGGHFPAMEEPELLVEDIRTFFRRLR</sequence>
<evidence type="ECO:0000256" key="2">
    <source>
        <dbReference type="ARBA" id="ARBA00022797"/>
    </source>
</evidence>
<dbReference type="InterPro" id="IPR016292">
    <property type="entry name" value="Epoxide_hydrolase"/>
</dbReference>
<reference evidence="6" key="1">
    <citation type="journal article" date="2019" name="Int. J. Syst. Evol. Microbiol.">
        <title>The Global Catalogue of Microorganisms (GCM) 10K type strain sequencing project: providing services to taxonomists for standard genome sequencing and annotation.</title>
        <authorList>
            <consortium name="The Broad Institute Genomics Platform"/>
            <consortium name="The Broad Institute Genome Sequencing Center for Infectious Disease"/>
            <person name="Wu L."/>
            <person name="Ma J."/>
        </authorList>
    </citation>
    <scope>NUCLEOTIDE SEQUENCE [LARGE SCALE GENOMIC DNA]</scope>
    <source>
        <strain evidence="6">NBRC 112416</strain>
    </source>
</reference>
<comment type="similarity">
    <text evidence="1">Belongs to the peptidase S33 family.</text>
</comment>
<evidence type="ECO:0000256" key="1">
    <source>
        <dbReference type="ARBA" id="ARBA00010088"/>
    </source>
</evidence>
<dbReference type="SUPFAM" id="SSF53474">
    <property type="entry name" value="alpha/beta-Hydrolases"/>
    <property type="match status" value="1"/>
</dbReference>
<dbReference type="InterPro" id="IPR000639">
    <property type="entry name" value="Epox_hydrolase-like"/>
</dbReference>
<organism evidence="5 6">
    <name type="scientific">Devosia nitrariae</name>
    <dbReference type="NCBI Taxonomy" id="2071872"/>
    <lineage>
        <taxon>Bacteria</taxon>
        <taxon>Pseudomonadati</taxon>
        <taxon>Pseudomonadota</taxon>
        <taxon>Alphaproteobacteria</taxon>
        <taxon>Hyphomicrobiales</taxon>
        <taxon>Devosiaceae</taxon>
        <taxon>Devosia</taxon>
    </lineage>
</organism>
<keyword evidence="6" id="KW-1185">Reference proteome</keyword>
<accession>A0ABQ5WAN0</accession>
<evidence type="ECO:0000313" key="6">
    <source>
        <dbReference type="Proteomes" id="UP001156691"/>
    </source>
</evidence>
<dbReference type="InterPro" id="IPR010497">
    <property type="entry name" value="Epoxide_hydro_N"/>
</dbReference>
<dbReference type="RefSeq" id="WP_284342498.1">
    <property type="nucleotide sequence ID" value="NZ_BSNS01000022.1"/>
</dbReference>
<evidence type="ECO:0000259" key="4">
    <source>
        <dbReference type="Pfam" id="PF06441"/>
    </source>
</evidence>
<comment type="caution">
    <text evidence="5">The sequence shown here is derived from an EMBL/GenBank/DDBJ whole genome shotgun (WGS) entry which is preliminary data.</text>
</comment>